<comment type="caution">
    <text evidence="2">The sequence shown here is derived from an EMBL/GenBank/DDBJ whole genome shotgun (WGS) entry which is preliminary data.</text>
</comment>
<dbReference type="InterPro" id="IPR038765">
    <property type="entry name" value="Papain-like_cys_pep_sf"/>
</dbReference>
<dbReference type="Proteomes" id="UP001476798">
    <property type="component" value="Unassembled WGS sequence"/>
</dbReference>
<protein>
    <recommendedName>
        <fullName evidence="1">Peptidase C1A papain C-terminal domain-containing protein</fullName>
    </recommendedName>
</protein>
<reference evidence="2 3" key="1">
    <citation type="submission" date="2021-06" db="EMBL/GenBank/DDBJ databases">
        <authorList>
            <person name="Palmer J.M."/>
        </authorList>
    </citation>
    <scope>NUCLEOTIDE SEQUENCE [LARGE SCALE GENOMIC DNA]</scope>
    <source>
        <strain evidence="2 3">GA_2019</strain>
        <tissue evidence="2">Muscle</tissue>
    </source>
</reference>
<dbReference type="InterPro" id="IPR000668">
    <property type="entry name" value="Peptidase_C1A_C"/>
</dbReference>
<accession>A0ABV0PE41</accession>
<dbReference type="SUPFAM" id="SSF54001">
    <property type="entry name" value="Cysteine proteinases"/>
    <property type="match status" value="1"/>
</dbReference>
<proteinExistence type="predicted"/>
<evidence type="ECO:0000259" key="1">
    <source>
        <dbReference type="Pfam" id="PF00112"/>
    </source>
</evidence>
<dbReference type="Gene3D" id="2.40.50.170">
    <property type="entry name" value="Cysteine proteinases. Chain C"/>
    <property type="match status" value="1"/>
</dbReference>
<evidence type="ECO:0000313" key="2">
    <source>
        <dbReference type="EMBL" id="MEQ2181708.1"/>
    </source>
</evidence>
<dbReference type="Pfam" id="PF00112">
    <property type="entry name" value="Peptidase_C1"/>
    <property type="match status" value="1"/>
</dbReference>
<name>A0ABV0PE41_9TELE</name>
<sequence length="81" mass="9253">MVAPVLWQVSCTGFFCVWEYAHNYGIPDETCNNYQAVDQQYVKFPVANHIVSVAGWGVKNGTEYWIVRNSWGEPWGHNSSL</sequence>
<keyword evidence="3" id="KW-1185">Reference proteome</keyword>
<feature type="domain" description="Peptidase C1A papain C-terminal" evidence="1">
    <location>
        <begin position="47"/>
        <end position="78"/>
    </location>
</feature>
<gene>
    <name evidence="2" type="ORF">GOODEAATRI_014303</name>
</gene>
<organism evidence="2 3">
    <name type="scientific">Goodea atripinnis</name>
    <dbReference type="NCBI Taxonomy" id="208336"/>
    <lineage>
        <taxon>Eukaryota</taxon>
        <taxon>Metazoa</taxon>
        <taxon>Chordata</taxon>
        <taxon>Craniata</taxon>
        <taxon>Vertebrata</taxon>
        <taxon>Euteleostomi</taxon>
        <taxon>Actinopterygii</taxon>
        <taxon>Neopterygii</taxon>
        <taxon>Teleostei</taxon>
        <taxon>Neoteleostei</taxon>
        <taxon>Acanthomorphata</taxon>
        <taxon>Ovalentaria</taxon>
        <taxon>Atherinomorphae</taxon>
        <taxon>Cyprinodontiformes</taxon>
        <taxon>Goodeidae</taxon>
        <taxon>Goodea</taxon>
    </lineage>
</organism>
<dbReference type="EMBL" id="JAHRIO010070968">
    <property type="protein sequence ID" value="MEQ2181708.1"/>
    <property type="molecule type" value="Genomic_DNA"/>
</dbReference>
<evidence type="ECO:0000313" key="3">
    <source>
        <dbReference type="Proteomes" id="UP001476798"/>
    </source>
</evidence>